<name>A0ABP2HUN2_9BACT</name>
<sequence>MSFLFVQKRHKRIFAGNFGGSFVKIHSISYCKNIKFMAKY</sequence>
<keyword evidence="2" id="KW-1185">Reference proteome</keyword>
<dbReference type="EMBL" id="ADFP01000055">
    <property type="protein sequence ID" value="EFB90937.1"/>
    <property type="molecule type" value="Genomic_DNA"/>
</dbReference>
<reference evidence="1 2" key="1">
    <citation type="submission" date="2009-12" db="EMBL/GenBank/DDBJ databases">
        <authorList>
            <person name="Shrivastava S."/>
            <person name="Madupu R."/>
            <person name="Durkin A.S."/>
            <person name="Torralba M."/>
            <person name="Methe B."/>
            <person name="Sutton G.G."/>
            <person name="Strausberg R.L."/>
            <person name="Nelson K.E."/>
        </authorList>
    </citation>
    <scope>NUCLEOTIDE SEQUENCE [LARGE SCALE GENOMIC DNA]</scope>
    <source>
        <strain evidence="1 2">W5455</strain>
    </source>
</reference>
<accession>A0ABP2HUN2</accession>
<comment type="caution">
    <text evidence="1">The sequence shown here is derived from an EMBL/GenBank/DDBJ whole genome shotgun (WGS) entry which is preliminary data.</text>
</comment>
<dbReference type="Proteomes" id="UP000006462">
    <property type="component" value="Unassembled WGS sequence"/>
</dbReference>
<gene>
    <name evidence="1" type="ORF">HMPREF7215_2657</name>
</gene>
<organism evidence="1 2">
    <name type="scientific">Pyramidobacter piscolens W5455</name>
    <dbReference type="NCBI Taxonomy" id="352165"/>
    <lineage>
        <taxon>Bacteria</taxon>
        <taxon>Thermotogati</taxon>
        <taxon>Synergistota</taxon>
        <taxon>Synergistia</taxon>
        <taxon>Synergistales</taxon>
        <taxon>Dethiosulfovibrionaceae</taxon>
        <taxon>Pyramidobacter</taxon>
    </lineage>
</organism>
<evidence type="ECO:0000313" key="1">
    <source>
        <dbReference type="EMBL" id="EFB90937.1"/>
    </source>
</evidence>
<evidence type="ECO:0000313" key="2">
    <source>
        <dbReference type="Proteomes" id="UP000006462"/>
    </source>
</evidence>
<proteinExistence type="predicted"/>
<protein>
    <submittedName>
        <fullName evidence="1">Uncharacterized protein</fullName>
    </submittedName>
</protein>